<dbReference type="Proteomes" id="UP000822688">
    <property type="component" value="Chromosome V"/>
</dbReference>
<keyword evidence="2" id="KW-1185">Reference proteome</keyword>
<gene>
    <name evidence="1" type="ORF">KC19_VG243900</name>
</gene>
<accession>A0A8T0HTT6</accession>
<dbReference type="EMBL" id="CM026426">
    <property type="protein sequence ID" value="KAG0574207.1"/>
    <property type="molecule type" value="Genomic_DNA"/>
</dbReference>
<dbReference type="AlphaFoldDB" id="A0A8T0HTT6"/>
<protein>
    <submittedName>
        <fullName evidence="1">Uncharacterized protein</fullName>
    </submittedName>
</protein>
<organism evidence="1 2">
    <name type="scientific">Ceratodon purpureus</name>
    <name type="common">Fire moss</name>
    <name type="synonym">Dicranum purpureum</name>
    <dbReference type="NCBI Taxonomy" id="3225"/>
    <lineage>
        <taxon>Eukaryota</taxon>
        <taxon>Viridiplantae</taxon>
        <taxon>Streptophyta</taxon>
        <taxon>Embryophyta</taxon>
        <taxon>Bryophyta</taxon>
        <taxon>Bryophytina</taxon>
        <taxon>Bryopsida</taxon>
        <taxon>Dicranidae</taxon>
        <taxon>Pseudoditrichales</taxon>
        <taxon>Ditrichaceae</taxon>
        <taxon>Ceratodon</taxon>
    </lineage>
</organism>
<proteinExistence type="predicted"/>
<evidence type="ECO:0000313" key="1">
    <source>
        <dbReference type="EMBL" id="KAG0574207.1"/>
    </source>
</evidence>
<comment type="caution">
    <text evidence="1">The sequence shown here is derived from an EMBL/GenBank/DDBJ whole genome shotgun (WGS) entry which is preliminary data.</text>
</comment>
<reference evidence="1" key="1">
    <citation type="submission" date="2020-06" db="EMBL/GenBank/DDBJ databases">
        <title>WGS assembly of Ceratodon purpureus strain R40.</title>
        <authorList>
            <person name="Carey S.B."/>
            <person name="Jenkins J."/>
            <person name="Shu S."/>
            <person name="Lovell J.T."/>
            <person name="Sreedasyam A."/>
            <person name="Maumus F."/>
            <person name="Tiley G.P."/>
            <person name="Fernandez-Pozo N."/>
            <person name="Barry K."/>
            <person name="Chen C."/>
            <person name="Wang M."/>
            <person name="Lipzen A."/>
            <person name="Daum C."/>
            <person name="Saski C.A."/>
            <person name="Payton A.C."/>
            <person name="Mcbreen J.C."/>
            <person name="Conrad R.E."/>
            <person name="Kollar L.M."/>
            <person name="Olsson S."/>
            <person name="Huttunen S."/>
            <person name="Landis J.B."/>
            <person name="Wickett N.J."/>
            <person name="Johnson M.G."/>
            <person name="Rensing S.A."/>
            <person name="Grimwood J."/>
            <person name="Schmutz J."/>
            <person name="Mcdaniel S.F."/>
        </authorList>
    </citation>
    <scope>NUCLEOTIDE SEQUENCE</scope>
    <source>
        <strain evidence="1">R40</strain>
    </source>
</reference>
<sequence>MSLYEDIFALRSLLETAKVQGIQGRVTKGRFWDELLLLEGLCTIQYLEWASRPKLMDAGLLKMSKMI</sequence>
<name>A0A8T0HTT6_CERPU</name>
<evidence type="ECO:0000313" key="2">
    <source>
        <dbReference type="Proteomes" id="UP000822688"/>
    </source>
</evidence>